<keyword evidence="1 3" id="KW-0378">Hydrolase</keyword>
<dbReference type="InterPro" id="IPR000073">
    <property type="entry name" value="AB_hydrolase_1"/>
</dbReference>
<evidence type="ECO:0000313" key="3">
    <source>
        <dbReference type="EMBL" id="QJY50704.1"/>
    </source>
</evidence>
<evidence type="ECO:0000256" key="1">
    <source>
        <dbReference type="ARBA" id="ARBA00022801"/>
    </source>
</evidence>
<dbReference type="EMBL" id="CP053564">
    <property type="protein sequence ID" value="QJY50704.1"/>
    <property type="molecule type" value="Genomic_DNA"/>
</dbReference>
<dbReference type="KEGG" id="pbro:HOP40_17715"/>
<organism evidence="3 4">
    <name type="scientific">Pseudonocardia broussonetiae</name>
    <dbReference type="NCBI Taxonomy" id="2736640"/>
    <lineage>
        <taxon>Bacteria</taxon>
        <taxon>Bacillati</taxon>
        <taxon>Actinomycetota</taxon>
        <taxon>Actinomycetes</taxon>
        <taxon>Pseudonocardiales</taxon>
        <taxon>Pseudonocardiaceae</taxon>
        <taxon>Pseudonocardia</taxon>
    </lineage>
</organism>
<evidence type="ECO:0000259" key="2">
    <source>
        <dbReference type="Pfam" id="PF00561"/>
    </source>
</evidence>
<keyword evidence="4" id="KW-1185">Reference proteome</keyword>
<feature type="domain" description="AB hydrolase-1" evidence="2">
    <location>
        <begin position="2"/>
        <end position="107"/>
    </location>
</feature>
<dbReference type="Pfam" id="PF00561">
    <property type="entry name" value="Abhydrolase_1"/>
    <property type="match status" value="1"/>
</dbReference>
<dbReference type="Proteomes" id="UP000505377">
    <property type="component" value="Chromosome"/>
</dbReference>
<dbReference type="PRINTS" id="PR00412">
    <property type="entry name" value="EPOXHYDRLASE"/>
</dbReference>
<dbReference type="InterPro" id="IPR029058">
    <property type="entry name" value="AB_hydrolase_fold"/>
</dbReference>
<dbReference type="PRINTS" id="PR00111">
    <property type="entry name" value="ABHYDROLASE"/>
</dbReference>
<name>A0A6M6JRH4_9PSEU</name>
<dbReference type="GO" id="GO:0016787">
    <property type="term" value="F:hydrolase activity"/>
    <property type="evidence" value="ECO:0007669"/>
    <property type="project" value="UniProtKB-KW"/>
</dbReference>
<dbReference type="SUPFAM" id="SSF53474">
    <property type="entry name" value="alpha/beta-Hydrolases"/>
    <property type="match status" value="1"/>
</dbReference>
<sequence length="263" mass="27480">MHGWPQTSRAWRRVAPALAAAGYTVVAPDLPGLGGSDPLPAGYGKDAVAGALRTLVHDLVGAGPVRVVGHDIGGMVAFAWARTHPDEVARLVVVDTGLPGLGLERAMDVARGGRWHHGFFMTPDVPAMLVAGTEDEFFTWWFGRLAGDRDAFPPAEVAATTAAYRGRAALDRGFGHYRALLDDGRATAAWLDGGGRLPMPVAAVGGGLSLGERVAQDLAPAAPDLRAIVVDGAGHFVAEEQPDSFVEQLVPFLADRAAGATRP</sequence>
<evidence type="ECO:0000313" key="4">
    <source>
        <dbReference type="Proteomes" id="UP000505377"/>
    </source>
</evidence>
<reference evidence="3 4" key="1">
    <citation type="submission" date="2020-05" db="EMBL/GenBank/DDBJ databases">
        <authorList>
            <person name="Mo P."/>
        </authorList>
    </citation>
    <scope>NUCLEOTIDE SEQUENCE [LARGE SCALE GENOMIC DNA]</scope>
    <source>
        <strain evidence="3 4">Gen01</strain>
    </source>
</reference>
<accession>A0A6M6JRH4</accession>
<dbReference type="Gene3D" id="3.40.50.1820">
    <property type="entry name" value="alpha/beta hydrolase"/>
    <property type="match status" value="1"/>
</dbReference>
<proteinExistence type="predicted"/>
<dbReference type="PANTHER" id="PTHR43329">
    <property type="entry name" value="EPOXIDE HYDROLASE"/>
    <property type="match status" value="1"/>
</dbReference>
<gene>
    <name evidence="3" type="ORF">HOP40_17715</name>
</gene>
<dbReference type="InterPro" id="IPR000639">
    <property type="entry name" value="Epox_hydrolase-like"/>
</dbReference>
<dbReference type="AlphaFoldDB" id="A0A6M6JRH4"/>
<protein>
    <submittedName>
        <fullName evidence="3">Alpha/beta hydrolase</fullName>
    </submittedName>
</protein>